<dbReference type="RefSeq" id="WP_176254452.1">
    <property type="nucleotide sequence ID" value="NZ_BAABXL010000001.1"/>
</dbReference>
<evidence type="ECO:0000313" key="3">
    <source>
        <dbReference type="Proteomes" id="UP001600894"/>
    </source>
</evidence>
<protein>
    <recommendedName>
        <fullName evidence="4">FeoB-associated Cys-rich membrane protein</fullName>
    </recommendedName>
</protein>
<dbReference type="Proteomes" id="UP001600894">
    <property type="component" value="Unassembled WGS sequence"/>
</dbReference>
<feature type="region of interest" description="Disordered" evidence="1">
    <location>
        <begin position="27"/>
        <end position="46"/>
    </location>
</feature>
<evidence type="ECO:0000256" key="1">
    <source>
        <dbReference type="SAM" id="MobiDB-lite"/>
    </source>
</evidence>
<comment type="caution">
    <text evidence="2">The sequence shown here is derived from an EMBL/GenBank/DDBJ whole genome shotgun (WGS) entry which is preliminary data.</text>
</comment>
<feature type="compositionally biased region" description="Low complexity" evidence="1">
    <location>
        <begin position="36"/>
        <end position="46"/>
    </location>
</feature>
<evidence type="ECO:0000313" key="2">
    <source>
        <dbReference type="EMBL" id="GAA6269798.1"/>
    </source>
</evidence>
<keyword evidence="3" id="KW-1185">Reference proteome</keyword>
<dbReference type="EMBL" id="BAABXL010000001">
    <property type="protein sequence ID" value="GAA6269798.1"/>
    <property type="molecule type" value="Genomic_DNA"/>
</dbReference>
<dbReference type="Pfam" id="PF12669">
    <property type="entry name" value="FeoB_associated"/>
    <property type="match status" value="1"/>
</dbReference>
<proteinExistence type="predicted"/>
<accession>A0ABQ0B0L4</accession>
<evidence type="ECO:0008006" key="4">
    <source>
        <dbReference type="Google" id="ProtNLM"/>
    </source>
</evidence>
<name>A0ABQ0B0L4_9FIRM</name>
<organism evidence="2 3">
    <name type="scientific">Enterocloster alcoholdehydrogenati</name>
    <dbReference type="NCBI Taxonomy" id="2547410"/>
    <lineage>
        <taxon>Bacteria</taxon>
        <taxon>Bacillati</taxon>
        <taxon>Bacillota</taxon>
        <taxon>Clostridia</taxon>
        <taxon>Lachnospirales</taxon>
        <taxon>Lachnospiraceae</taxon>
        <taxon>Enterocloster</taxon>
    </lineage>
</organism>
<reference evidence="2 3" key="1">
    <citation type="submission" date="2024-04" db="EMBL/GenBank/DDBJ databases">
        <title>Defined microbial consortia suppress multidrug-resistant proinflammatory Enterobacteriaceae via ecological control.</title>
        <authorList>
            <person name="Furuichi M."/>
            <person name="Kawaguchi T."/>
            <person name="Pust M."/>
            <person name="Yasuma K."/>
            <person name="Plichta D."/>
            <person name="Hasegawa N."/>
            <person name="Ohya T."/>
            <person name="Bhattarai S."/>
            <person name="Sasajima S."/>
            <person name="Aoto Y."/>
            <person name="Tuganbaev T."/>
            <person name="Yaginuma M."/>
            <person name="Ueda M."/>
            <person name="Okahashi N."/>
            <person name="Amafuji K."/>
            <person name="Kiridooshi Y."/>
            <person name="Sugita K."/>
            <person name="Strazar M."/>
            <person name="Skelly A."/>
            <person name="Suda W."/>
            <person name="Hattori M."/>
            <person name="Nakamoto N."/>
            <person name="Caballero S."/>
            <person name="Norman J."/>
            <person name="Olle B."/>
            <person name="Tanoue T."/>
            <person name="Arita M."/>
            <person name="Bucci V."/>
            <person name="Atarashi K."/>
            <person name="Xavier R."/>
            <person name="Honda K."/>
        </authorList>
    </citation>
    <scope>NUCLEOTIDE SEQUENCE [LARGE SCALE GENOMIC DNA]</scope>
    <source>
        <strain evidence="3">f13</strain>
    </source>
</reference>
<sequence length="46" mass="4760">MNLWNLVIAILVAAALGAAVRKLWKDRKNGSGGCSGNCSGCSGCRH</sequence>
<gene>
    <name evidence="2" type="ORF">F130042H8_28580</name>
</gene>